<dbReference type="Proteomes" id="UP000030655">
    <property type="component" value="Unassembled WGS sequence"/>
</dbReference>
<reference evidence="1 2" key="2">
    <citation type="submission" date="2014-03" db="EMBL/GenBank/DDBJ databases">
        <title>The Genome Sequence of Anncaliia algerae insect isolate PRA339.</title>
        <authorList>
            <consortium name="The Broad Institute Genome Sequencing Platform"/>
            <consortium name="The Broad Institute Genome Sequencing Center for Infectious Disease"/>
            <person name="Cuomo C."/>
            <person name="Becnel J."/>
            <person name="Sanscrainte N."/>
            <person name="Walker B."/>
            <person name="Young S.K."/>
            <person name="Zeng Q."/>
            <person name="Gargeya S."/>
            <person name="Fitzgerald M."/>
            <person name="Haas B."/>
            <person name="Abouelleil A."/>
            <person name="Alvarado L."/>
            <person name="Arachchi H.M."/>
            <person name="Berlin A.M."/>
            <person name="Chapman S.B."/>
            <person name="Dewar J."/>
            <person name="Goldberg J."/>
            <person name="Griggs A."/>
            <person name="Gujja S."/>
            <person name="Hansen M."/>
            <person name="Howarth C."/>
            <person name="Imamovic A."/>
            <person name="Larimer J."/>
            <person name="McCowan C."/>
            <person name="Murphy C."/>
            <person name="Neiman D."/>
            <person name="Pearson M."/>
            <person name="Priest M."/>
            <person name="Roberts A."/>
            <person name="Saif S."/>
            <person name="Shea T."/>
            <person name="Sisk P."/>
            <person name="Sykes S."/>
            <person name="Wortman J."/>
            <person name="Nusbaum C."/>
            <person name="Birren B."/>
        </authorList>
    </citation>
    <scope>NUCLEOTIDE SEQUENCE [LARGE SCALE GENOMIC DNA]</scope>
    <source>
        <strain evidence="1 2">PRA339</strain>
    </source>
</reference>
<evidence type="ECO:0000313" key="1">
    <source>
        <dbReference type="EMBL" id="KCZ82296.1"/>
    </source>
</evidence>
<gene>
    <name evidence="1" type="ORF">H312_00319</name>
</gene>
<accession>A0A059F5P6</accession>
<organism evidence="1 2">
    <name type="scientific">Anncaliia algerae PRA339</name>
    <dbReference type="NCBI Taxonomy" id="1288291"/>
    <lineage>
        <taxon>Eukaryota</taxon>
        <taxon>Fungi</taxon>
        <taxon>Fungi incertae sedis</taxon>
        <taxon>Microsporidia</taxon>
        <taxon>Tubulinosematoidea</taxon>
        <taxon>Tubulinosematidae</taxon>
        <taxon>Anncaliia</taxon>
    </lineage>
</organism>
<dbReference type="VEuPathDB" id="MicrosporidiaDB:H312_00319"/>
<protein>
    <submittedName>
        <fullName evidence="1">Uncharacterized protein</fullName>
    </submittedName>
</protein>
<dbReference type="EMBL" id="KK365131">
    <property type="protein sequence ID" value="KCZ82296.1"/>
    <property type="molecule type" value="Genomic_DNA"/>
</dbReference>
<keyword evidence="2" id="KW-1185">Reference proteome</keyword>
<reference evidence="2" key="1">
    <citation type="submission" date="2013-02" db="EMBL/GenBank/DDBJ databases">
        <authorList>
            <consortium name="The Broad Institute Genome Sequencing Platform"/>
            <person name="Cuomo C."/>
            <person name="Becnel J."/>
            <person name="Sanscrainte N."/>
            <person name="Walker B."/>
            <person name="Young S.K."/>
            <person name="Zeng Q."/>
            <person name="Gargeya S."/>
            <person name="Fitzgerald M."/>
            <person name="Haas B."/>
            <person name="Abouelleil A."/>
            <person name="Alvarado L."/>
            <person name="Arachchi H.M."/>
            <person name="Berlin A.M."/>
            <person name="Chapman S.B."/>
            <person name="Dewar J."/>
            <person name="Goldberg J."/>
            <person name="Griggs A."/>
            <person name="Gujja S."/>
            <person name="Hansen M."/>
            <person name="Howarth C."/>
            <person name="Imamovic A."/>
            <person name="Larimer J."/>
            <person name="McCowan C."/>
            <person name="Murphy C."/>
            <person name="Neiman D."/>
            <person name="Pearson M."/>
            <person name="Priest M."/>
            <person name="Roberts A."/>
            <person name="Saif S."/>
            <person name="Shea T."/>
            <person name="Sisk P."/>
            <person name="Sykes S."/>
            <person name="Wortman J."/>
            <person name="Nusbaum C."/>
            <person name="Birren B."/>
        </authorList>
    </citation>
    <scope>NUCLEOTIDE SEQUENCE [LARGE SCALE GENOMIC DNA]</scope>
    <source>
        <strain evidence="2">PRA339</strain>
    </source>
</reference>
<sequence>MVFENLIGLSIKNDKKLFTNDKSTVILRGCNINDIDKIITPLDYDISWFLGKYDGYSNESSWHDLMSFERDLKYLIYSSKFDNGVVVHLQNFKTNSQFEKDLLRENVSDCVKKYYLDFLKFLDDRLLTEAVIMLTYLNFRGYTNSTYYVKGNFIEKEDLSFRIRIECAQAILEYDGKNTLILNKYYL</sequence>
<name>A0A059F5P6_9MICR</name>
<evidence type="ECO:0000313" key="2">
    <source>
        <dbReference type="Proteomes" id="UP000030655"/>
    </source>
</evidence>
<proteinExistence type="predicted"/>
<dbReference type="AlphaFoldDB" id="A0A059F5P6"/>
<dbReference type="HOGENOM" id="CLU_1447308_0_0_1"/>